<dbReference type="InterPro" id="IPR018114">
    <property type="entry name" value="TRYPSIN_HIS"/>
</dbReference>
<dbReference type="InterPro" id="IPR001254">
    <property type="entry name" value="Trypsin_dom"/>
</dbReference>
<name>A0AAE1AK83_9GAST</name>
<keyword evidence="1" id="KW-1015">Disulfide bond</keyword>
<dbReference type="PROSITE" id="PS00134">
    <property type="entry name" value="TRYPSIN_HIS"/>
    <property type="match status" value="1"/>
</dbReference>
<dbReference type="EMBL" id="JAWDGP010001676">
    <property type="protein sequence ID" value="KAK3789425.1"/>
    <property type="molecule type" value="Genomic_DNA"/>
</dbReference>
<dbReference type="CDD" id="cd00190">
    <property type="entry name" value="Tryp_SPc"/>
    <property type="match status" value="1"/>
</dbReference>
<dbReference type="PRINTS" id="PR00722">
    <property type="entry name" value="CHYMOTRYPSIN"/>
</dbReference>
<dbReference type="InterPro" id="IPR009003">
    <property type="entry name" value="Peptidase_S1_PA"/>
</dbReference>
<dbReference type="SMART" id="SM00020">
    <property type="entry name" value="Tryp_SPc"/>
    <property type="match status" value="1"/>
</dbReference>
<dbReference type="InterPro" id="IPR001314">
    <property type="entry name" value="Peptidase_S1A"/>
</dbReference>
<dbReference type="SUPFAM" id="SSF50494">
    <property type="entry name" value="Trypsin-like serine proteases"/>
    <property type="match status" value="1"/>
</dbReference>
<keyword evidence="2" id="KW-0645">Protease</keyword>
<dbReference type="PANTHER" id="PTHR24252">
    <property type="entry name" value="ACROSIN-RELATED"/>
    <property type="match status" value="1"/>
</dbReference>
<keyword evidence="6" id="KW-1185">Reference proteome</keyword>
<dbReference type="Gene3D" id="2.40.10.10">
    <property type="entry name" value="Trypsin-like serine proteases"/>
    <property type="match status" value="1"/>
</dbReference>
<evidence type="ECO:0000256" key="1">
    <source>
        <dbReference type="ARBA" id="ARBA00023157"/>
    </source>
</evidence>
<organism evidence="5 6">
    <name type="scientific">Elysia crispata</name>
    <name type="common">lettuce slug</name>
    <dbReference type="NCBI Taxonomy" id="231223"/>
    <lineage>
        <taxon>Eukaryota</taxon>
        <taxon>Metazoa</taxon>
        <taxon>Spiralia</taxon>
        <taxon>Lophotrochozoa</taxon>
        <taxon>Mollusca</taxon>
        <taxon>Gastropoda</taxon>
        <taxon>Heterobranchia</taxon>
        <taxon>Euthyneura</taxon>
        <taxon>Panpulmonata</taxon>
        <taxon>Sacoglossa</taxon>
        <taxon>Placobranchoidea</taxon>
        <taxon>Plakobranchidae</taxon>
        <taxon>Elysia</taxon>
    </lineage>
</organism>
<sequence>MDHLVMFMLILNFSGALFLSVTPERAMDQKKEAGKKCVPIIRRSVLSLEEYRFMYRGWRMRKLDTCGVQGVDHEHIIHGQAAMRGAWPWQTQVSVAKIICGGVLIHQQWVLTAAHCLDKHRTMTVRISLGLTSPHGARDVTARQTIFHPGYDPNNLYIHDMALLRLWPPTEPNSYVYPACLPPKNASKAYLSGPCYISGVGSTRGDTFVRPDKLQQLRVTTMPLKACAVVKGIPNASGKTFRPDPQRHICLNFNATARSAGICSGDSGGPLSCKYQGHYFLMGVCHYSERGCGKIRFPDIFTKVTFYRDWIDKTINKFSL</sequence>
<dbReference type="Proteomes" id="UP001283361">
    <property type="component" value="Unassembled WGS sequence"/>
</dbReference>
<feature type="signal peptide" evidence="3">
    <location>
        <begin position="1"/>
        <end position="18"/>
    </location>
</feature>
<evidence type="ECO:0000313" key="5">
    <source>
        <dbReference type="EMBL" id="KAK3789425.1"/>
    </source>
</evidence>
<feature type="domain" description="Peptidase S1" evidence="4">
    <location>
        <begin position="76"/>
        <end position="316"/>
    </location>
</feature>
<evidence type="ECO:0000313" key="6">
    <source>
        <dbReference type="Proteomes" id="UP001283361"/>
    </source>
</evidence>
<comment type="caution">
    <text evidence="5">The sequence shown here is derived from an EMBL/GenBank/DDBJ whole genome shotgun (WGS) entry which is preliminary data.</text>
</comment>
<accession>A0AAE1AK83</accession>
<gene>
    <name evidence="5" type="ORF">RRG08_010618</name>
</gene>
<keyword evidence="2" id="KW-0378">Hydrolase</keyword>
<dbReference type="AlphaFoldDB" id="A0AAE1AK83"/>
<keyword evidence="3" id="KW-0732">Signal</keyword>
<dbReference type="Pfam" id="PF00089">
    <property type="entry name" value="Trypsin"/>
    <property type="match status" value="1"/>
</dbReference>
<evidence type="ECO:0000256" key="2">
    <source>
        <dbReference type="RuleBase" id="RU363034"/>
    </source>
</evidence>
<dbReference type="InterPro" id="IPR043504">
    <property type="entry name" value="Peptidase_S1_PA_chymotrypsin"/>
</dbReference>
<evidence type="ECO:0000256" key="3">
    <source>
        <dbReference type="SAM" id="SignalP"/>
    </source>
</evidence>
<reference evidence="5" key="1">
    <citation type="journal article" date="2023" name="G3 (Bethesda)">
        <title>A reference genome for the long-term kleptoplast-retaining sea slug Elysia crispata morphotype clarki.</title>
        <authorList>
            <person name="Eastman K.E."/>
            <person name="Pendleton A.L."/>
            <person name="Shaikh M.A."/>
            <person name="Suttiyut T."/>
            <person name="Ogas R."/>
            <person name="Tomko P."/>
            <person name="Gavelis G."/>
            <person name="Widhalm J.R."/>
            <person name="Wisecaver J.H."/>
        </authorList>
    </citation>
    <scope>NUCLEOTIDE SEQUENCE</scope>
    <source>
        <strain evidence="5">ECLA1</strain>
    </source>
</reference>
<dbReference type="PANTHER" id="PTHR24252:SF7">
    <property type="entry name" value="HYALIN"/>
    <property type="match status" value="1"/>
</dbReference>
<dbReference type="PROSITE" id="PS50240">
    <property type="entry name" value="TRYPSIN_DOM"/>
    <property type="match status" value="1"/>
</dbReference>
<dbReference type="InterPro" id="IPR033116">
    <property type="entry name" value="TRYPSIN_SER"/>
</dbReference>
<feature type="chain" id="PRO_5041901884" description="Peptidase S1 domain-containing protein" evidence="3">
    <location>
        <begin position="19"/>
        <end position="320"/>
    </location>
</feature>
<proteinExistence type="predicted"/>
<protein>
    <recommendedName>
        <fullName evidence="4">Peptidase S1 domain-containing protein</fullName>
    </recommendedName>
</protein>
<dbReference type="PROSITE" id="PS00135">
    <property type="entry name" value="TRYPSIN_SER"/>
    <property type="match status" value="1"/>
</dbReference>
<dbReference type="GO" id="GO:0006508">
    <property type="term" value="P:proteolysis"/>
    <property type="evidence" value="ECO:0007669"/>
    <property type="project" value="UniProtKB-KW"/>
</dbReference>
<dbReference type="GO" id="GO:0004252">
    <property type="term" value="F:serine-type endopeptidase activity"/>
    <property type="evidence" value="ECO:0007669"/>
    <property type="project" value="InterPro"/>
</dbReference>
<keyword evidence="2" id="KW-0720">Serine protease</keyword>
<evidence type="ECO:0000259" key="4">
    <source>
        <dbReference type="PROSITE" id="PS50240"/>
    </source>
</evidence>